<keyword evidence="4" id="KW-1015">Disulfide bond</keyword>
<dbReference type="Pfam" id="PF01403">
    <property type="entry name" value="Sema"/>
    <property type="match status" value="1"/>
</dbReference>
<keyword evidence="5" id="KW-0325">Glycoprotein</keyword>
<dbReference type="SMART" id="SM00630">
    <property type="entry name" value="Sema"/>
    <property type="match status" value="1"/>
</dbReference>
<dbReference type="GO" id="GO:0071526">
    <property type="term" value="P:semaphorin-plexin signaling pathway"/>
    <property type="evidence" value="ECO:0007669"/>
    <property type="project" value="TreeGrafter"/>
</dbReference>
<evidence type="ECO:0000256" key="5">
    <source>
        <dbReference type="ARBA" id="ARBA00023180"/>
    </source>
</evidence>
<evidence type="ECO:0000256" key="2">
    <source>
        <dbReference type="ARBA" id="ARBA00009492"/>
    </source>
</evidence>
<dbReference type="PANTHER" id="PTHR11036">
    <property type="entry name" value="SEMAPHORIN"/>
    <property type="match status" value="1"/>
</dbReference>
<dbReference type="PROSITE" id="PS50835">
    <property type="entry name" value="IG_LIKE"/>
    <property type="match status" value="1"/>
</dbReference>
<keyword evidence="9" id="KW-1185">Reference proteome</keyword>
<name>A0A6J2WYZ3_CHACN</name>
<dbReference type="InterPro" id="IPR015943">
    <property type="entry name" value="WD40/YVTN_repeat-like_dom_sf"/>
</dbReference>
<dbReference type="Pfam" id="PF01437">
    <property type="entry name" value="PSI"/>
    <property type="match status" value="1"/>
</dbReference>
<dbReference type="GO" id="GO:0001755">
    <property type="term" value="P:neural crest cell migration"/>
    <property type="evidence" value="ECO:0007669"/>
    <property type="project" value="TreeGrafter"/>
</dbReference>
<dbReference type="InterPro" id="IPR002165">
    <property type="entry name" value="Plexin_repeat"/>
</dbReference>
<dbReference type="GO" id="GO:0000122">
    <property type="term" value="P:negative regulation of transcription by RNA polymerase II"/>
    <property type="evidence" value="ECO:0007669"/>
    <property type="project" value="TreeGrafter"/>
</dbReference>
<evidence type="ECO:0000259" key="7">
    <source>
        <dbReference type="PROSITE" id="PS50835"/>
    </source>
</evidence>
<dbReference type="OrthoDB" id="9988752at2759"/>
<dbReference type="GO" id="GO:0007411">
    <property type="term" value="P:axon guidance"/>
    <property type="evidence" value="ECO:0007669"/>
    <property type="project" value="TreeGrafter"/>
</dbReference>
<dbReference type="GO" id="GO:0030215">
    <property type="term" value="F:semaphorin receptor binding"/>
    <property type="evidence" value="ECO:0007669"/>
    <property type="project" value="InterPro"/>
</dbReference>
<dbReference type="RefSeq" id="XP_030649401.1">
    <property type="nucleotide sequence ID" value="XM_030793541.1"/>
</dbReference>
<dbReference type="SUPFAM" id="SSF101912">
    <property type="entry name" value="Sema domain"/>
    <property type="match status" value="1"/>
</dbReference>
<dbReference type="Proteomes" id="UP000504632">
    <property type="component" value="Chromosome 2"/>
</dbReference>
<keyword evidence="3" id="KW-0472">Membrane</keyword>
<dbReference type="GO" id="GO:0005615">
    <property type="term" value="C:extracellular space"/>
    <property type="evidence" value="ECO:0007669"/>
    <property type="project" value="TreeGrafter"/>
</dbReference>
<dbReference type="GO" id="GO:0005886">
    <property type="term" value="C:plasma membrane"/>
    <property type="evidence" value="ECO:0007669"/>
    <property type="project" value="TreeGrafter"/>
</dbReference>
<comment type="subcellular location">
    <subcellularLocation>
        <location evidence="1">Membrane</location>
    </subcellularLocation>
</comment>
<comment type="similarity">
    <text evidence="2">Belongs to the semaphorin family.</text>
</comment>
<dbReference type="GO" id="GO:0043931">
    <property type="term" value="P:ossification involved in bone maturation"/>
    <property type="evidence" value="ECO:0007669"/>
    <property type="project" value="TreeGrafter"/>
</dbReference>
<dbReference type="InterPro" id="IPR016201">
    <property type="entry name" value="PSI"/>
</dbReference>
<evidence type="ECO:0000256" key="3">
    <source>
        <dbReference type="ARBA" id="ARBA00023136"/>
    </source>
</evidence>
<feature type="domain" description="Sema" evidence="8">
    <location>
        <begin position="22"/>
        <end position="462"/>
    </location>
</feature>
<dbReference type="PROSITE" id="PS51004">
    <property type="entry name" value="SEMA"/>
    <property type="match status" value="1"/>
</dbReference>
<dbReference type="SUPFAM" id="SSF103575">
    <property type="entry name" value="Plexin repeat"/>
    <property type="match status" value="1"/>
</dbReference>
<dbReference type="GeneID" id="115829432"/>
<feature type="domain" description="Ig-like" evidence="7">
    <location>
        <begin position="513"/>
        <end position="592"/>
    </location>
</feature>
<evidence type="ECO:0000256" key="4">
    <source>
        <dbReference type="ARBA" id="ARBA00023157"/>
    </source>
</evidence>
<protein>
    <submittedName>
        <fullName evidence="10">Semaphorin-7A</fullName>
    </submittedName>
</protein>
<evidence type="ECO:0000256" key="1">
    <source>
        <dbReference type="ARBA" id="ARBA00004370"/>
    </source>
</evidence>
<evidence type="ECO:0000313" key="9">
    <source>
        <dbReference type="Proteomes" id="UP000504632"/>
    </source>
</evidence>
<dbReference type="GO" id="GO:0030335">
    <property type="term" value="P:positive regulation of cell migration"/>
    <property type="evidence" value="ECO:0007669"/>
    <property type="project" value="TreeGrafter"/>
</dbReference>
<proteinExistence type="inferred from homology"/>
<dbReference type="Gene3D" id="2.60.40.10">
    <property type="entry name" value="Immunoglobulins"/>
    <property type="match status" value="1"/>
</dbReference>
<dbReference type="Gene3D" id="2.130.10.10">
    <property type="entry name" value="YVTN repeat-like/Quinoprotein amine dehydrogenase"/>
    <property type="match status" value="1"/>
</dbReference>
<reference evidence="10" key="1">
    <citation type="submission" date="2025-08" db="UniProtKB">
        <authorList>
            <consortium name="RefSeq"/>
        </authorList>
    </citation>
    <scope>IDENTIFICATION</scope>
</reference>
<evidence type="ECO:0000256" key="6">
    <source>
        <dbReference type="PROSITE-ProRule" id="PRU00352"/>
    </source>
</evidence>
<dbReference type="PANTHER" id="PTHR11036:SF144">
    <property type="entry name" value="SEMAPHORIN-7A-LIKE"/>
    <property type="match status" value="1"/>
</dbReference>
<sequence>MVPDCPALFPVYTSWQPADGGRRPIAQCSLERVRPGGCDLTLPRYTAHSNGLMKLVRDPQRTVIYAGGVQDLFIIKPDSNGNEVKPMGLSMFEDECKQESNSDCRYNISLLREGEDGFPLYICGTMPGKLKCCSLSSNSSLVNCWKRSSDVTRLNINEPSVQIGGALYFTVSAKSDGGVNTATTGLYRFGEDMDIWPQGGQKEQRYVKVVASRGREEPLQDKVYTFYTEKNLDGKAPAWIPRVSQFCVADKGGTKAHLQFRWTSMLTGTLACGERDQGRYFTELIDVAVIEAKHWSETKIYALFRNDWGMSGVCVYTMADIDVAFRTSSFKRPEENDTPSRLGECVKDSQQLSAQDLMLMAKQPELEEWIKGENASHPLLVSHRRYTHIQVDRVGDNAQHTVLLLALESGGIHKILAGNGQAFIIAEFDTFPHGTRIQSMVLGSSEKRLYVSSHTEVHQINLSSCSLYGHDCEGCVQARDPYCGWDGHQCTEATRHTRQDVVNGSATVCQNEPKGEHLSGERVWHVDPSSQVFLVCPAISRHARYTWIHHDAEKACVPAGQQCVRLIDSMSEENEGAYKCRVTENGASRVLAQYHLKLNSGVSQGKSALLTLACAMLLLSVIY</sequence>
<dbReference type="GO" id="GO:0045499">
    <property type="term" value="F:chemorepellent activity"/>
    <property type="evidence" value="ECO:0007669"/>
    <property type="project" value="TreeGrafter"/>
</dbReference>
<gene>
    <name evidence="10" type="primary">LOC115829432</name>
</gene>
<comment type="caution">
    <text evidence="6">Lacks conserved residue(s) required for the propagation of feature annotation.</text>
</comment>
<dbReference type="AlphaFoldDB" id="A0A6J2WYZ3"/>
<dbReference type="InterPro" id="IPR007110">
    <property type="entry name" value="Ig-like_dom"/>
</dbReference>
<dbReference type="Gene3D" id="3.30.1680.10">
    <property type="entry name" value="ligand-binding face of the semaphorins, domain 2"/>
    <property type="match status" value="1"/>
</dbReference>
<dbReference type="FunFam" id="2.60.40.10:FF:001170">
    <property type="entry name" value="Sema domain, immunoglobulin domain (Ig), short basic domain, secreted, (Semaphorin) 3F"/>
    <property type="match status" value="1"/>
</dbReference>
<evidence type="ECO:0000259" key="8">
    <source>
        <dbReference type="PROSITE" id="PS51004"/>
    </source>
</evidence>
<organism evidence="9 10">
    <name type="scientific">Chanos chanos</name>
    <name type="common">Milkfish</name>
    <name type="synonym">Mugil chanos</name>
    <dbReference type="NCBI Taxonomy" id="29144"/>
    <lineage>
        <taxon>Eukaryota</taxon>
        <taxon>Metazoa</taxon>
        <taxon>Chordata</taxon>
        <taxon>Craniata</taxon>
        <taxon>Vertebrata</taxon>
        <taxon>Euteleostomi</taxon>
        <taxon>Actinopterygii</taxon>
        <taxon>Neopterygii</taxon>
        <taxon>Teleostei</taxon>
        <taxon>Ostariophysi</taxon>
        <taxon>Gonorynchiformes</taxon>
        <taxon>Chanidae</taxon>
        <taxon>Chanos</taxon>
    </lineage>
</organism>
<evidence type="ECO:0000313" key="10">
    <source>
        <dbReference type="RefSeq" id="XP_030649401.1"/>
    </source>
</evidence>
<dbReference type="InterPro" id="IPR013783">
    <property type="entry name" value="Ig-like_fold"/>
</dbReference>
<dbReference type="InterPro" id="IPR001627">
    <property type="entry name" value="Semap_dom"/>
</dbReference>
<dbReference type="SMART" id="SM00423">
    <property type="entry name" value="PSI"/>
    <property type="match status" value="1"/>
</dbReference>
<dbReference type="InterPro" id="IPR027231">
    <property type="entry name" value="Semaphorin"/>
</dbReference>
<accession>A0A6J2WYZ3</accession>
<dbReference type="InterPro" id="IPR036352">
    <property type="entry name" value="Semap_dom_sf"/>
</dbReference>
<dbReference type="InParanoid" id="A0A6J2WYZ3"/>